<dbReference type="SUPFAM" id="SSF54211">
    <property type="entry name" value="Ribosomal protein S5 domain 2-like"/>
    <property type="match status" value="1"/>
</dbReference>
<dbReference type="PANTHER" id="PTHR11097">
    <property type="entry name" value="EXOSOME COMPLEX EXONUCLEASE RIBOSOMAL RNA PROCESSING PROTEIN"/>
    <property type="match status" value="1"/>
</dbReference>
<evidence type="ECO:0000256" key="8">
    <source>
        <dbReference type="ARBA" id="ARBA00023242"/>
    </source>
</evidence>
<accession>A0A811LHB4</accession>
<evidence type="ECO:0000313" key="10">
    <source>
        <dbReference type="Proteomes" id="UP000614601"/>
    </source>
</evidence>
<sequence>MATLNSALLKEIEGIDFYKQFFLAGIYEDGRETDSERPYLVRVGLDENAAGSSYVQYQGCTLSCTVIPKAGYYDPLQCVRFKFEKSNVVDKREFEFCCAVLQDFSRKHVLVDPRSLTFDGEYQYQLVVNININTCDGFLLGAVLLGVQTALANIKLPTASVDSTNVEDLEEKFKQGAVVKEKSRFIFDSDKLFQVRLRNRLSYTGLLLFKDEEDDEPIFLTDPTTDCVARVNTRFDIIVAENGKIFLWQSGVSPDITKELRKAAYDKALENAKKVFEVMNTVQEHGRTQSEDME</sequence>
<dbReference type="GO" id="GO:0000176">
    <property type="term" value="C:nuclear exosome (RNase complex)"/>
    <property type="evidence" value="ECO:0007669"/>
    <property type="project" value="TreeGrafter"/>
</dbReference>
<dbReference type="EMBL" id="CAJFCW020000005">
    <property type="protein sequence ID" value="CAG9122090.1"/>
    <property type="molecule type" value="Genomic_DNA"/>
</dbReference>
<evidence type="ECO:0008006" key="11">
    <source>
        <dbReference type="Google" id="ProtNLM"/>
    </source>
</evidence>
<dbReference type="GO" id="GO:0034475">
    <property type="term" value="P:U4 snRNA 3'-end processing"/>
    <property type="evidence" value="ECO:0007669"/>
    <property type="project" value="TreeGrafter"/>
</dbReference>
<dbReference type="PANTHER" id="PTHR11097:SF9">
    <property type="entry name" value="EXOSOME COMPLEX COMPONENT RRP43"/>
    <property type="match status" value="1"/>
</dbReference>
<dbReference type="GO" id="GO:0000467">
    <property type="term" value="P:exonucleolytic trimming to generate mature 3'-end of 5.8S rRNA from tricistronic rRNA transcript (SSU-rRNA, 5.8S rRNA, LSU-rRNA)"/>
    <property type="evidence" value="ECO:0007669"/>
    <property type="project" value="TreeGrafter"/>
</dbReference>
<gene>
    <name evidence="9" type="ORF">BOKJ2_LOCUS12052</name>
</gene>
<dbReference type="GO" id="GO:0071035">
    <property type="term" value="P:nuclear polyadenylation-dependent rRNA catabolic process"/>
    <property type="evidence" value="ECO:0007669"/>
    <property type="project" value="TreeGrafter"/>
</dbReference>
<keyword evidence="8" id="KW-0539">Nucleus</keyword>
<dbReference type="InterPro" id="IPR050590">
    <property type="entry name" value="Exosome_comp_Rrp42_subfam"/>
</dbReference>
<dbReference type="Proteomes" id="UP000614601">
    <property type="component" value="Unassembled WGS sequence"/>
</dbReference>
<dbReference type="OrthoDB" id="45882at2759"/>
<reference evidence="9" key="1">
    <citation type="submission" date="2020-09" db="EMBL/GenBank/DDBJ databases">
        <authorList>
            <person name="Kikuchi T."/>
        </authorList>
    </citation>
    <scope>NUCLEOTIDE SEQUENCE</scope>
    <source>
        <strain evidence="9">SH1</strain>
    </source>
</reference>
<keyword evidence="7" id="KW-0694">RNA-binding</keyword>
<dbReference type="GO" id="GO:0034476">
    <property type="term" value="P:U5 snRNA 3'-end processing"/>
    <property type="evidence" value="ECO:0007669"/>
    <property type="project" value="TreeGrafter"/>
</dbReference>
<evidence type="ECO:0000256" key="2">
    <source>
        <dbReference type="ARBA" id="ARBA00004604"/>
    </source>
</evidence>
<dbReference type="GO" id="GO:0016075">
    <property type="term" value="P:rRNA catabolic process"/>
    <property type="evidence" value="ECO:0007669"/>
    <property type="project" value="TreeGrafter"/>
</dbReference>
<dbReference type="GO" id="GO:0034473">
    <property type="term" value="P:U1 snRNA 3'-end processing"/>
    <property type="evidence" value="ECO:0007669"/>
    <property type="project" value="TreeGrafter"/>
</dbReference>
<keyword evidence="6" id="KW-0271">Exosome</keyword>
<protein>
    <recommendedName>
        <fullName evidence="11">Ribosomal RNA-processing protein 43</fullName>
    </recommendedName>
</protein>
<name>A0A811LHB4_9BILA</name>
<comment type="caution">
    <text evidence="9">The sequence shown here is derived from an EMBL/GenBank/DDBJ whole genome shotgun (WGS) entry which is preliminary data.</text>
</comment>
<dbReference type="GO" id="GO:0071028">
    <property type="term" value="P:nuclear mRNA surveillance"/>
    <property type="evidence" value="ECO:0007669"/>
    <property type="project" value="TreeGrafter"/>
</dbReference>
<organism evidence="9 10">
    <name type="scientific">Bursaphelenchus okinawaensis</name>
    <dbReference type="NCBI Taxonomy" id="465554"/>
    <lineage>
        <taxon>Eukaryota</taxon>
        <taxon>Metazoa</taxon>
        <taxon>Ecdysozoa</taxon>
        <taxon>Nematoda</taxon>
        <taxon>Chromadorea</taxon>
        <taxon>Rhabditida</taxon>
        <taxon>Tylenchina</taxon>
        <taxon>Tylenchomorpha</taxon>
        <taxon>Aphelenchoidea</taxon>
        <taxon>Aphelenchoididae</taxon>
        <taxon>Bursaphelenchus</taxon>
    </lineage>
</organism>
<evidence type="ECO:0000256" key="4">
    <source>
        <dbReference type="ARBA" id="ARBA00022490"/>
    </source>
</evidence>
<comment type="subcellular location">
    <subcellularLocation>
        <location evidence="1">Cytoplasm</location>
    </subcellularLocation>
    <subcellularLocation>
        <location evidence="2">Nucleus</location>
        <location evidence="2">Nucleolus</location>
    </subcellularLocation>
</comment>
<proteinExistence type="inferred from homology"/>
<evidence type="ECO:0000256" key="7">
    <source>
        <dbReference type="ARBA" id="ARBA00022884"/>
    </source>
</evidence>
<dbReference type="GO" id="GO:0005730">
    <property type="term" value="C:nucleolus"/>
    <property type="evidence" value="ECO:0007669"/>
    <property type="project" value="UniProtKB-SubCell"/>
</dbReference>
<dbReference type="GO" id="GO:0035925">
    <property type="term" value="F:mRNA 3'-UTR AU-rich region binding"/>
    <property type="evidence" value="ECO:0007669"/>
    <property type="project" value="TreeGrafter"/>
</dbReference>
<dbReference type="GO" id="GO:0000177">
    <property type="term" value="C:cytoplasmic exosome (RNase complex)"/>
    <property type="evidence" value="ECO:0007669"/>
    <property type="project" value="TreeGrafter"/>
</dbReference>
<dbReference type="AlphaFoldDB" id="A0A811LHB4"/>
<dbReference type="InterPro" id="IPR027408">
    <property type="entry name" value="PNPase/RNase_PH_dom_sf"/>
</dbReference>
<dbReference type="Gene3D" id="3.30.230.70">
    <property type="entry name" value="GHMP Kinase, N-terminal domain"/>
    <property type="match status" value="1"/>
</dbReference>
<evidence type="ECO:0000256" key="5">
    <source>
        <dbReference type="ARBA" id="ARBA00022552"/>
    </source>
</evidence>
<evidence type="ECO:0000256" key="6">
    <source>
        <dbReference type="ARBA" id="ARBA00022835"/>
    </source>
</evidence>
<keyword evidence="5" id="KW-0698">rRNA processing</keyword>
<dbReference type="Proteomes" id="UP000783686">
    <property type="component" value="Unassembled WGS sequence"/>
</dbReference>
<comment type="similarity">
    <text evidence="3">Belongs to the RNase PH family.</text>
</comment>
<keyword evidence="10" id="KW-1185">Reference proteome</keyword>
<evidence type="ECO:0000256" key="3">
    <source>
        <dbReference type="ARBA" id="ARBA00006678"/>
    </source>
</evidence>
<dbReference type="InterPro" id="IPR020568">
    <property type="entry name" value="Ribosomal_Su5_D2-typ_SF"/>
</dbReference>
<evidence type="ECO:0000256" key="1">
    <source>
        <dbReference type="ARBA" id="ARBA00004496"/>
    </source>
</evidence>
<dbReference type="EMBL" id="CAJFDH010000005">
    <property type="protein sequence ID" value="CAD5226387.1"/>
    <property type="molecule type" value="Genomic_DNA"/>
</dbReference>
<dbReference type="GO" id="GO:0071038">
    <property type="term" value="P:TRAMP-dependent tRNA surveillance pathway"/>
    <property type="evidence" value="ECO:0007669"/>
    <property type="project" value="TreeGrafter"/>
</dbReference>
<evidence type="ECO:0000313" key="9">
    <source>
        <dbReference type="EMBL" id="CAD5226387.1"/>
    </source>
</evidence>
<keyword evidence="4" id="KW-0963">Cytoplasm</keyword>